<keyword evidence="2" id="KW-1185">Reference proteome</keyword>
<proteinExistence type="predicted"/>
<dbReference type="EMBL" id="JAMZIH010005331">
    <property type="protein sequence ID" value="KAJ1675386.1"/>
    <property type="molecule type" value="Genomic_DNA"/>
</dbReference>
<feature type="non-terminal residue" evidence="1">
    <location>
        <position position="1"/>
    </location>
</feature>
<comment type="caution">
    <text evidence="1">The sequence shown here is derived from an EMBL/GenBank/DDBJ whole genome shotgun (WGS) entry which is preliminary data.</text>
</comment>
<name>A0ACC1HJ86_9FUNG</name>
<reference evidence="1" key="1">
    <citation type="submission" date="2022-06" db="EMBL/GenBank/DDBJ databases">
        <title>Phylogenomic reconstructions and comparative analyses of Kickxellomycotina fungi.</title>
        <authorList>
            <person name="Reynolds N.K."/>
            <person name="Stajich J.E."/>
            <person name="Barry K."/>
            <person name="Grigoriev I.V."/>
            <person name="Crous P."/>
            <person name="Smith M.E."/>
        </authorList>
    </citation>
    <scope>NUCLEOTIDE SEQUENCE</scope>
    <source>
        <strain evidence="1">RSA 2271</strain>
    </source>
</reference>
<gene>
    <name evidence="1" type="ORF">EV182_001370</name>
</gene>
<organism evidence="1 2">
    <name type="scientific">Spiromyces aspiralis</name>
    <dbReference type="NCBI Taxonomy" id="68401"/>
    <lineage>
        <taxon>Eukaryota</taxon>
        <taxon>Fungi</taxon>
        <taxon>Fungi incertae sedis</taxon>
        <taxon>Zoopagomycota</taxon>
        <taxon>Kickxellomycotina</taxon>
        <taxon>Kickxellomycetes</taxon>
        <taxon>Kickxellales</taxon>
        <taxon>Kickxellaceae</taxon>
        <taxon>Spiromyces</taxon>
    </lineage>
</organism>
<dbReference type="Proteomes" id="UP001145114">
    <property type="component" value="Unassembled WGS sequence"/>
</dbReference>
<evidence type="ECO:0000313" key="2">
    <source>
        <dbReference type="Proteomes" id="UP001145114"/>
    </source>
</evidence>
<protein>
    <submittedName>
        <fullName evidence="1">Uncharacterized protein</fullName>
    </submittedName>
</protein>
<sequence length="1218" mass="134817">DYLERLQMYRQPVWTCEVTGKSGLTYEEASRSEQISFAKKEGQSSDGFSTPLRTRILNFIHGYSGPISDLIDDIIQHFWTYFTVGDRLEVRNTDQGPKVCDALVLAIQSPQTEGPNEGRACAESFDPSAYTDDLGAVLNGASLDDVTFIVSPLDSSGQPTTGSDMTVQGWQLSHPKTLFSKAKLRRFIKTHASVVKDPQSHFEVLPELQVKYGVNSIPGLENKRKQQLGSDDEDDEDNAGRPTGNGTEVAPSPLRKKARVGREVTDKVGAGIATFESLVIPIDLTSKPAIQLFDPETELRIPPFKKYPIDDLDLIQLLHIKHKQGIVWEMGQAGSSRPKEAAKQLRLTESWKLESQEDVGKPTGTSPRWSIPSSSFHTPPQFVTRQLSIFIFLNSFSKSLMLSPFGLDQFEAVLNYHVKPIVACDNKARTSPLAASDIDRGHENISSPEQKQTRQHIGAILAVPPLITEVHVALLNTIINDRKHNKNSVWSNRVMLVAKQAEAEASEDQVQLKSLRETVQNGHGSAKSETDEQNDEEEPGIVDGAAVRPPVPPPPPLPKKPRTGGTKDPRPLRKAASSVASSDAGPADFSDTESTASKDTVGLPDDGNFSADESSVASNQSIRRSTRIAVKRSISRSQRRPAVTTRLATRRSRRGRAQRAASSSETEPEEDSEFDDQYPQAGDDNGGYARNYSGGGDDDACSMVTETSANGHEFDKGRQDASPLNMRKYLRKWATGWSKKPIPKTRGHWEYKLLGWMIEASHDYPQLKPLISAFSACGISEVALQQQLVQGFTLDERLTILECLVNDATMAGSVREYIEECYEAIQEIKRERMDVKRELKKATDSLAQIEKEEKASAMVAQEDTAAATLTTEGEGEGGAGNGKAMSNPPTMASMREQSRKELQQAHQRQLERRRLGEAEFHCIRKLEQLEREMRRYEVGSLCPIGIDRYLNRYYYIDGLGGSLASSTGRLFVVPCTYSERQRIALRVPQFVMKGWELELGDEWIVKKPGTVGRGHKVSSSLSDMVNVIECGSTIEEDPFPMWGYYSTPEQIDALLKWLNPKGRRELALINQINLFNSAITSGMRKRNLDLDRRGLLPEQKLSDGDAVEGEVGRSRSVTPNPVAESAAPAHSFIQSRLSYGQDRSNSNSNMLNGGSVASSRASSVDGDSEHQAQQSQLRRSGRIGRSRRGDSVSSAKDRADVPEPIVPLYMDYKNYMCS</sequence>
<evidence type="ECO:0000313" key="1">
    <source>
        <dbReference type="EMBL" id="KAJ1675386.1"/>
    </source>
</evidence>
<accession>A0ACC1HJ86</accession>